<keyword evidence="2 3" id="KW-0808">Transferase</keyword>
<gene>
    <name evidence="3" type="ORF">NCTC10723_01280</name>
</gene>
<evidence type="ECO:0000256" key="2">
    <source>
        <dbReference type="ARBA" id="ARBA00022679"/>
    </source>
</evidence>
<dbReference type="OrthoDB" id="89608at2"/>
<evidence type="ECO:0000256" key="1">
    <source>
        <dbReference type="ARBA" id="ARBA00022676"/>
    </source>
</evidence>
<evidence type="ECO:0000313" key="3">
    <source>
        <dbReference type="EMBL" id="STO31820.1"/>
    </source>
</evidence>
<dbReference type="PANTHER" id="PTHR30160:SF15">
    <property type="entry name" value="GLYCOSYLTRANSFERASE HI_0523-RELATED"/>
    <property type="match status" value="1"/>
</dbReference>
<organism evidence="3 4">
    <name type="scientific">Fusobacterium necrogenes</name>
    <dbReference type="NCBI Taxonomy" id="858"/>
    <lineage>
        <taxon>Bacteria</taxon>
        <taxon>Fusobacteriati</taxon>
        <taxon>Fusobacteriota</taxon>
        <taxon>Fusobacteriia</taxon>
        <taxon>Fusobacteriales</taxon>
        <taxon>Fusobacteriaceae</taxon>
        <taxon>Fusobacterium</taxon>
    </lineage>
</organism>
<dbReference type="InterPro" id="IPR051199">
    <property type="entry name" value="LPS_LOS_Heptosyltrfase"/>
</dbReference>
<reference evidence="3 4" key="1">
    <citation type="submission" date="2018-06" db="EMBL/GenBank/DDBJ databases">
        <authorList>
            <consortium name="Pathogen Informatics"/>
            <person name="Doyle S."/>
        </authorList>
    </citation>
    <scope>NUCLEOTIDE SEQUENCE [LARGE SCALE GENOMIC DNA]</scope>
    <source>
        <strain evidence="3 4">NCTC10723</strain>
    </source>
</reference>
<protein>
    <submittedName>
        <fullName evidence="3">ADP-heptose:LPS heptosyl transferase I</fullName>
    </submittedName>
</protein>
<dbReference type="Pfam" id="PF01075">
    <property type="entry name" value="Glyco_transf_9"/>
    <property type="match status" value="1"/>
</dbReference>
<dbReference type="GO" id="GO:0009244">
    <property type="term" value="P:lipopolysaccharide core region biosynthetic process"/>
    <property type="evidence" value="ECO:0007669"/>
    <property type="project" value="TreeGrafter"/>
</dbReference>
<dbReference type="SUPFAM" id="SSF53756">
    <property type="entry name" value="UDP-Glycosyltransferase/glycogen phosphorylase"/>
    <property type="match status" value="1"/>
</dbReference>
<keyword evidence="1" id="KW-0328">Glycosyltransferase</keyword>
<dbReference type="RefSeq" id="WP_115270471.1">
    <property type="nucleotide sequence ID" value="NZ_UGGU01000003.1"/>
</dbReference>
<dbReference type="GO" id="GO:0005829">
    <property type="term" value="C:cytosol"/>
    <property type="evidence" value="ECO:0007669"/>
    <property type="project" value="TreeGrafter"/>
</dbReference>
<proteinExistence type="predicted"/>
<dbReference type="PANTHER" id="PTHR30160">
    <property type="entry name" value="TETRAACYLDISACCHARIDE 4'-KINASE-RELATED"/>
    <property type="match status" value="1"/>
</dbReference>
<dbReference type="InterPro" id="IPR002201">
    <property type="entry name" value="Glyco_trans_9"/>
</dbReference>
<dbReference type="Proteomes" id="UP000255328">
    <property type="component" value="Unassembled WGS sequence"/>
</dbReference>
<keyword evidence="4" id="KW-1185">Reference proteome</keyword>
<dbReference type="EMBL" id="UGGU01000003">
    <property type="protein sequence ID" value="STO31820.1"/>
    <property type="molecule type" value="Genomic_DNA"/>
</dbReference>
<evidence type="ECO:0000313" key="4">
    <source>
        <dbReference type="Proteomes" id="UP000255328"/>
    </source>
</evidence>
<name>A0A377GXU1_9FUSO</name>
<dbReference type="GO" id="GO:0008713">
    <property type="term" value="F:ADP-heptose-lipopolysaccharide heptosyltransferase activity"/>
    <property type="evidence" value="ECO:0007669"/>
    <property type="project" value="TreeGrafter"/>
</dbReference>
<sequence length="343" mass="41014">MKRWILNWIIKSNKRKEIDKINFEKILLETSWQLGDCVINSPFLEGLASKSKNIDIIVRESSMDMLKYYPYIKNIFPYRSHKNKILRYMSRIFFAIKYRNKYDIIISFENEINTFHLFWLKLLNGKYLMSLPKKEKYGIKKEAIEIIDDYFKNNNDILKKLKIKNFSSEYRVYLGPYEELAKNFFDNSKINVIFNYIGSIEKKVLKKEELKSILYLLGDENINIYVSSTPDKYFETFKIINEIENKNIKMLPKTKNIFEIASYVKYSDIIISVDTSLIHIASSYDKKIIGFYMKDSKIIEYAKPNCKNYFIIKSKYEERIEDLNLEEIKSCLKKFVELINDNS</sequence>
<dbReference type="AlphaFoldDB" id="A0A377GXU1"/>
<accession>A0A377GXU1</accession>
<dbReference type="Gene3D" id="3.40.50.2000">
    <property type="entry name" value="Glycogen Phosphorylase B"/>
    <property type="match status" value="2"/>
</dbReference>